<dbReference type="AlphaFoldDB" id="A0A1M5VPP4"/>
<evidence type="ECO:0000259" key="8">
    <source>
        <dbReference type="Pfam" id="PF04239"/>
    </source>
</evidence>
<dbReference type="InterPro" id="IPR023090">
    <property type="entry name" value="UPF0702_alpha/beta_dom_sf"/>
</dbReference>
<evidence type="ECO:0000256" key="5">
    <source>
        <dbReference type="ARBA" id="ARBA00022989"/>
    </source>
</evidence>
<evidence type="ECO:0000256" key="2">
    <source>
        <dbReference type="ARBA" id="ARBA00006448"/>
    </source>
</evidence>
<dbReference type="EMBL" id="FQXD01000013">
    <property type="protein sequence ID" value="SHH76893.1"/>
    <property type="molecule type" value="Genomic_DNA"/>
</dbReference>
<proteinExistence type="inferred from homology"/>
<feature type="transmembrane region" description="Helical" evidence="7">
    <location>
        <begin position="34"/>
        <end position="51"/>
    </location>
</feature>
<dbReference type="PANTHER" id="PTHR34582:SF5">
    <property type="entry name" value="UPF0702 TRANSMEMBRANE PROTEIN YETF"/>
    <property type="match status" value="1"/>
</dbReference>
<name>A0A1M5VPP4_9BACI</name>
<keyword evidence="3" id="KW-1003">Cell membrane</keyword>
<evidence type="ECO:0000256" key="4">
    <source>
        <dbReference type="ARBA" id="ARBA00022692"/>
    </source>
</evidence>
<protein>
    <submittedName>
        <fullName evidence="10">Uncharacterized membrane protein YcaP, DUF421 family</fullName>
    </submittedName>
</protein>
<sequence length="266" mass="30958">MHLLLFYINLMNDFRTSGKPNTDLLKEVIHLNHYWLMLIDTIFGFFALFLLTKLLGKTQITQLTPFDFISALILGELVGNALFDKEAGVIEIAFVIILWGSLLYLTEIITQKFKRTRSLLEGAPDFIIYRGKLIRDVMKKNNLDINQLQSLLRAKDVFSIQEVEFAFMETNGTVSVILKPAYQTPNKQDLQISTKKTYLATTLINDGEIIYDNLKEKNLTEEWLIDQLEAQQYKHISDVFYAEYKKGEALFILPYVNREHKKYDKK</sequence>
<dbReference type="InterPro" id="IPR007353">
    <property type="entry name" value="DUF421"/>
</dbReference>
<evidence type="ECO:0000259" key="9">
    <source>
        <dbReference type="Pfam" id="PF20730"/>
    </source>
</evidence>
<evidence type="ECO:0000256" key="1">
    <source>
        <dbReference type="ARBA" id="ARBA00004651"/>
    </source>
</evidence>
<evidence type="ECO:0000256" key="7">
    <source>
        <dbReference type="SAM" id="Phobius"/>
    </source>
</evidence>
<dbReference type="Gene3D" id="3.30.240.20">
    <property type="entry name" value="bsu07140 like domains"/>
    <property type="match status" value="2"/>
</dbReference>
<dbReference type="Proteomes" id="UP000184079">
    <property type="component" value="Unassembled WGS sequence"/>
</dbReference>
<feature type="transmembrane region" description="Helical" evidence="7">
    <location>
        <begin position="63"/>
        <end position="83"/>
    </location>
</feature>
<dbReference type="Pfam" id="PF04239">
    <property type="entry name" value="DUF421"/>
    <property type="match status" value="1"/>
</dbReference>
<organism evidence="10 11">
    <name type="scientific">Virgibacillus chiguensis</name>
    <dbReference type="NCBI Taxonomy" id="411959"/>
    <lineage>
        <taxon>Bacteria</taxon>
        <taxon>Bacillati</taxon>
        <taxon>Bacillota</taxon>
        <taxon>Bacilli</taxon>
        <taxon>Bacillales</taxon>
        <taxon>Bacillaceae</taxon>
        <taxon>Virgibacillus</taxon>
    </lineage>
</organism>
<comment type="similarity">
    <text evidence="2">Belongs to the UPF0702 family.</text>
</comment>
<feature type="domain" description="YetF C-terminal" evidence="8">
    <location>
        <begin position="111"/>
        <end position="245"/>
    </location>
</feature>
<evidence type="ECO:0000256" key="6">
    <source>
        <dbReference type="ARBA" id="ARBA00023136"/>
    </source>
</evidence>
<evidence type="ECO:0000313" key="11">
    <source>
        <dbReference type="Proteomes" id="UP000184079"/>
    </source>
</evidence>
<keyword evidence="5 7" id="KW-1133">Transmembrane helix</keyword>
<evidence type="ECO:0000313" key="10">
    <source>
        <dbReference type="EMBL" id="SHH76893.1"/>
    </source>
</evidence>
<gene>
    <name evidence="10" type="ORF">SAMN05421807_11327</name>
</gene>
<accession>A0A1M5VPP4</accession>
<dbReference type="PANTHER" id="PTHR34582">
    <property type="entry name" value="UPF0702 TRANSMEMBRANE PROTEIN YCAP"/>
    <property type="match status" value="1"/>
</dbReference>
<dbReference type="GO" id="GO:0005886">
    <property type="term" value="C:plasma membrane"/>
    <property type="evidence" value="ECO:0007669"/>
    <property type="project" value="UniProtKB-SubCell"/>
</dbReference>
<keyword evidence="6 7" id="KW-0472">Membrane</keyword>
<reference evidence="11" key="1">
    <citation type="submission" date="2016-11" db="EMBL/GenBank/DDBJ databases">
        <authorList>
            <person name="Varghese N."/>
            <person name="Submissions S."/>
        </authorList>
    </citation>
    <scope>NUCLEOTIDE SEQUENCE [LARGE SCALE GENOMIC DNA]</scope>
    <source>
        <strain evidence="11">CGMCC 1.6496</strain>
    </source>
</reference>
<feature type="domain" description="YetF-like N-terminal transmembrane" evidence="9">
    <location>
        <begin position="36"/>
        <end position="109"/>
    </location>
</feature>
<dbReference type="InterPro" id="IPR048454">
    <property type="entry name" value="YetF_N"/>
</dbReference>
<comment type="subcellular location">
    <subcellularLocation>
        <location evidence="1">Cell membrane</location>
        <topology evidence="1">Multi-pass membrane protein</topology>
    </subcellularLocation>
</comment>
<evidence type="ECO:0000256" key="3">
    <source>
        <dbReference type="ARBA" id="ARBA00022475"/>
    </source>
</evidence>
<dbReference type="Pfam" id="PF20730">
    <property type="entry name" value="YetF_N"/>
    <property type="match status" value="1"/>
</dbReference>
<feature type="transmembrane region" description="Helical" evidence="7">
    <location>
        <begin position="89"/>
        <end position="109"/>
    </location>
</feature>
<keyword evidence="4 7" id="KW-0812">Transmembrane</keyword>
<keyword evidence="11" id="KW-1185">Reference proteome</keyword>